<protein>
    <submittedName>
        <fullName evidence="3">Short-chain dehydrogenase/reductase SDR</fullName>
    </submittedName>
</protein>
<dbReference type="eggNOG" id="COG1028">
    <property type="taxonomic scope" value="Bacteria"/>
</dbReference>
<keyword evidence="2" id="KW-0560">Oxidoreductase</keyword>
<evidence type="ECO:0000256" key="1">
    <source>
        <dbReference type="ARBA" id="ARBA00006484"/>
    </source>
</evidence>
<dbReference type="OrthoDB" id="4350228at2"/>
<gene>
    <name evidence="3" type="ordered locus">FraEuI1c_3258</name>
</gene>
<dbReference type="PRINTS" id="PR00080">
    <property type="entry name" value="SDRFAMILY"/>
</dbReference>
<dbReference type="EMBL" id="CP002299">
    <property type="protein sequence ID" value="ADP81271.1"/>
    <property type="molecule type" value="Genomic_DNA"/>
</dbReference>
<proteinExistence type="inferred from homology"/>
<organism evidence="3 4">
    <name type="scientific">Pseudofrankia inefficax (strain DSM 45817 / CECT 9037 / DDB 130130 / EuI1c)</name>
    <name type="common">Frankia inefficax</name>
    <dbReference type="NCBI Taxonomy" id="298654"/>
    <lineage>
        <taxon>Bacteria</taxon>
        <taxon>Bacillati</taxon>
        <taxon>Actinomycetota</taxon>
        <taxon>Actinomycetes</taxon>
        <taxon>Frankiales</taxon>
        <taxon>Frankiaceae</taxon>
        <taxon>Pseudofrankia</taxon>
    </lineage>
</organism>
<dbReference type="InterPro" id="IPR002347">
    <property type="entry name" value="SDR_fam"/>
</dbReference>
<sequence length="273" mass="28504">MLKRFWDDDEEGGSSASPLHGQAAVVTGAGRGLGRAIALSLARAGCRVVLTARNADELAATAALVEDAGGEALAVAADVTSPEQVGRVHDEAIARFEAVDIVVNNAGNLVLAPFVALPTDSARAGLTFDDWRSTQSVHLDGAFHVLRAFAPAMLTRGHGRVINIVSSALGRVVPFSSAYDTAKAGLAQLTRSLAFEWARYGVTVNAIAVGQVRTSMTEAAHDDPKTAAWLMRRIPVRRAGDPAEIGWLVTTLAGPESAFLTGQIIGLDGGETL</sequence>
<evidence type="ECO:0000313" key="3">
    <source>
        <dbReference type="EMBL" id="ADP81271.1"/>
    </source>
</evidence>
<dbReference type="PANTHER" id="PTHR42879:SF2">
    <property type="entry name" value="3-OXOACYL-[ACYL-CARRIER-PROTEIN] REDUCTASE FABG"/>
    <property type="match status" value="1"/>
</dbReference>
<dbReference type="KEGG" id="fri:FraEuI1c_3258"/>
<dbReference type="STRING" id="298654.FraEuI1c_3258"/>
<dbReference type="GO" id="GO:0016491">
    <property type="term" value="F:oxidoreductase activity"/>
    <property type="evidence" value="ECO:0007669"/>
    <property type="project" value="UniProtKB-KW"/>
</dbReference>
<dbReference type="HOGENOM" id="CLU_010194_1_1_11"/>
<evidence type="ECO:0000256" key="2">
    <source>
        <dbReference type="ARBA" id="ARBA00023002"/>
    </source>
</evidence>
<dbReference type="SUPFAM" id="SSF51735">
    <property type="entry name" value="NAD(P)-binding Rossmann-fold domains"/>
    <property type="match status" value="1"/>
</dbReference>
<dbReference type="Proteomes" id="UP000002484">
    <property type="component" value="Chromosome"/>
</dbReference>
<dbReference type="PANTHER" id="PTHR42879">
    <property type="entry name" value="3-OXOACYL-(ACYL-CARRIER-PROTEIN) REDUCTASE"/>
    <property type="match status" value="1"/>
</dbReference>
<dbReference type="InParanoid" id="E3IVA7"/>
<dbReference type="AlphaFoldDB" id="E3IVA7"/>
<comment type="similarity">
    <text evidence="1">Belongs to the short-chain dehydrogenases/reductases (SDR) family.</text>
</comment>
<name>E3IVA7_PSEI1</name>
<evidence type="ECO:0000313" key="4">
    <source>
        <dbReference type="Proteomes" id="UP000002484"/>
    </source>
</evidence>
<dbReference type="Gene3D" id="3.40.50.720">
    <property type="entry name" value="NAD(P)-binding Rossmann-like Domain"/>
    <property type="match status" value="1"/>
</dbReference>
<dbReference type="FunFam" id="3.40.50.720:FF:000084">
    <property type="entry name" value="Short-chain dehydrogenase reductase"/>
    <property type="match status" value="1"/>
</dbReference>
<reference evidence="3 4" key="1">
    <citation type="submission" date="2010-10" db="EMBL/GenBank/DDBJ databases">
        <title>Complete sequence of Frankia sp. EuI1c.</title>
        <authorList>
            <consortium name="US DOE Joint Genome Institute"/>
            <person name="Lucas S."/>
            <person name="Copeland A."/>
            <person name="Lapidus A."/>
            <person name="Cheng J.-F."/>
            <person name="Bruce D."/>
            <person name="Goodwin L."/>
            <person name="Pitluck S."/>
            <person name="Chertkov O."/>
            <person name="Detter J.C."/>
            <person name="Han C."/>
            <person name="Tapia R."/>
            <person name="Land M."/>
            <person name="Hauser L."/>
            <person name="Jeffries C."/>
            <person name="Kyrpides N."/>
            <person name="Ivanova N."/>
            <person name="Mikhailova N."/>
            <person name="Beauchemin N."/>
            <person name="Sen A."/>
            <person name="Sur S.A."/>
            <person name="Gtari M."/>
            <person name="Wall L."/>
            <person name="Tisa L."/>
            <person name="Woyke T."/>
        </authorList>
    </citation>
    <scope>NUCLEOTIDE SEQUENCE [LARGE SCALE GENOMIC DNA]</scope>
    <source>
        <strain evidence="4">DSM 45817 / CECT 9037 / EuI1c</strain>
    </source>
</reference>
<dbReference type="RefSeq" id="WP_013424389.1">
    <property type="nucleotide sequence ID" value="NC_014666.1"/>
</dbReference>
<dbReference type="InterPro" id="IPR050259">
    <property type="entry name" value="SDR"/>
</dbReference>
<accession>E3IVA7</accession>
<dbReference type="PRINTS" id="PR00081">
    <property type="entry name" value="GDHRDH"/>
</dbReference>
<keyword evidence="4" id="KW-1185">Reference proteome</keyword>
<dbReference type="InterPro" id="IPR036291">
    <property type="entry name" value="NAD(P)-bd_dom_sf"/>
</dbReference>
<dbReference type="Pfam" id="PF13561">
    <property type="entry name" value="adh_short_C2"/>
    <property type="match status" value="1"/>
</dbReference>